<feature type="non-terminal residue" evidence="2">
    <location>
        <position position="82"/>
    </location>
</feature>
<name>A0A8J4TQC2_CLAMG</name>
<dbReference type="InterPro" id="IPR058913">
    <property type="entry name" value="Integrase_dom_put"/>
</dbReference>
<dbReference type="PANTHER" id="PTHR46791">
    <property type="entry name" value="EXPRESSED PROTEIN"/>
    <property type="match status" value="1"/>
</dbReference>
<comment type="caution">
    <text evidence="2">The sequence shown here is derived from an EMBL/GenBank/DDBJ whole genome shotgun (WGS) entry which is preliminary data.</text>
</comment>
<dbReference type="Pfam" id="PF24764">
    <property type="entry name" value="rva_4"/>
    <property type="match status" value="1"/>
</dbReference>
<evidence type="ECO:0000259" key="1">
    <source>
        <dbReference type="Pfam" id="PF24764"/>
    </source>
</evidence>
<organism evidence="2 3">
    <name type="scientific">Clarias magur</name>
    <name type="common">Asian catfish</name>
    <name type="synonym">Macropteronotus magur</name>
    <dbReference type="NCBI Taxonomy" id="1594786"/>
    <lineage>
        <taxon>Eukaryota</taxon>
        <taxon>Metazoa</taxon>
        <taxon>Chordata</taxon>
        <taxon>Craniata</taxon>
        <taxon>Vertebrata</taxon>
        <taxon>Euteleostomi</taxon>
        <taxon>Actinopterygii</taxon>
        <taxon>Neopterygii</taxon>
        <taxon>Teleostei</taxon>
        <taxon>Ostariophysi</taxon>
        <taxon>Siluriformes</taxon>
        <taxon>Clariidae</taxon>
        <taxon>Clarias</taxon>
    </lineage>
</organism>
<feature type="domain" description="Integrase core" evidence="1">
    <location>
        <begin position="1"/>
        <end position="82"/>
    </location>
</feature>
<dbReference type="EMBL" id="QNUK01000843">
    <property type="protein sequence ID" value="KAF5889221.1"/>
    <property type="molecule type" value="Genomic_DNA"/>
</dbReference>
<proteinExistence type="predicted"/>
<accession>A0A8J4TQC2</accession>
<keyword evidence="3" id="KW-1185">Reference proteome</keyword>
<reference evidence="2" key="1">
    <citation type="submission" date="2020-07" db="EMBL/GenBank/DDBJ databases">
        <title>Clarias magur genome sequencing, assembly and annotation.</title>
        <authorList>
            <person name="Kushwaha B."/>
            <person name="Kumar R."/>
            <person name="Das P."/>
            <person name="Joshi C.G."/>
            <person name="Kumar D."/>
            <person name="Nagpure N.S."/>
            <person name="Pandey M."/>
            <person name="Agarwal S."/>
            <person name="Srivastava S."/>
            <person name="Singh M."/>
            <person name="Sahoo L."/>
            <person name="Jayasankar P."/>
            <person name="Meher P.K."/>
            <person name="Koringa P.G."/>
            <person name="Iquebal M.A."/>
            <person name="Das S.P."/>
            <person name="Bit A."/>
            <person name="Patnaik S."/>
            <person name="Patel N."/>
            <person name="Shah T.M."/>
            <person name="Hinsu A."/>
            <person name="Jena J.K."/>
        </authorList>
    </citation>
    <scope>NUCLEOTIDE SEQUENCE</scope>
    <source>
        <strain evidence="2">CIFAMagur01</strain>
        <tissue evidence="2">Testis</tissue>
    </source>
</reference>
<evidence type="ECO:0000313" key="2">
    <source>
        <dbReference type="EMBL" id="KAF5889221.1"/>
    </source>
</evidence>
<dbReference type="Proteomes" id="UP000727407">
    <property type="component" value="Unassembled WGS sequence"/>
</dbReference>
<evidence type="ECO:0000313" key="3">
    <source>
        <dbReference type="Proteomes" id="UP000727407"/>
    </source>
</evidence>
<dbReference type="PANTHER" id="PTHR46791:SF4">
    <property type="match status" value="1"/>
</dbReference>
<feature type="non-terminal residue" evidence="2">
    <location>
        <position position="1"/>
    </location>
</feature>
<dbReference type="OrthoDB" id="8956331at2759"/>
<sequence>WRFVIHGGIDGFSRLIVYLSAAKNNRPLAVFGSFIGAVQKFGLSSRVRSDKGIENIEVAHFMVAHRDENRSSHITGRSIHNQ</sequence>
<dbReference type="AlphaFoldDB" id="A0A8J4TQC2"/>
<gene>
    <name evidence="2" type="ORF">DAT39_021078</name>
</gene>
<protein>
    <recommendedName>
        <fullName evidence="1">Integrase core domain-containing protein</fullName>
    </recommendedName>
</protein>